<accession>A0A5B9Q7E9</accession>
<evidence type="ECO:0000313" key="1">
    <source>
        <dbReference type="EMBL" id="QEG34954.1"/>
    </source>
</evidence>
<gene>
    <name evidence="1" type="ORF">Pr1d_22430</name>
</gene>
<dbReference type="Proteomes" id="UP000323917">
    <property type="component" value="Chromosome"/>
</dbReference>
<name>A0A5B9Q7E9_9BACT</name>
<proteinExistence type="predicted"/>
<reference evidence="1 2" key="1">
    <citation type="submission" date="2019-08" db="EMBL/GenBank/DDBJ databases">
        <title>Deep-cultivation of Planctomycetes and their phenomic and genomic characterization uncovers novel biology.</title>
        <authorList>
            <person name="Wiegand S."/>
            <person name="Jogler M."/>
            <person name="Boedeker C."/>
            <person name="Pinto D."/>
            <person name="Vollmers J."/>
            <person name="Rivas-Marin E."/>
            <person name="Kohn T."/>
            <person name="Peeters S.H."/>
            <person name="Heuer A."/>
            <person name="Rast P."/>
            <person name="Oberbeckmann S."/>
            <person name="Bunk B."/>
            <person name="Jeske O."/>
            <person name="Meyerdierks A."/>
            <person name="Storesund J.E."/>
            <person name="Kallscheuer N."/>
            <person name="Luecker S."/>
            <person name="Lage O.M."/>
            <person name="Pohl T."/>
            <person name="Merkel B.J."/>
            <person name="Hornburger P."/>
            <person name="Mueller R.-W."/>
            <person name="Bruemmer F."/>
            <person name="Labrenz M."/>
            <person name="Spormann A.M."/>
            <person name="Op den Camp H."/>
            <person name="Overmann J."/>
            <person name="Amann R."/>
            <person name="Jetten M.S.M."/>
            <person name="Mascher T."/>
            <person name="Medema M.H."/>
            <person name="Devos D.P."/>
            <person name="Kaster A.-K."/>
            <person name="Ovreas L."/>
            <person name="Rohde M."/>
            <person name="Galperin M.Y."/>
            <person name="Jogler C."/>
        </authorList>
    </citation>
    <scope>NUCLEOTIDE SEQUENCE [LARGE SCALE GENOMIC DNA]</scope>
    <source>
        <strain evidence="1 2">Pr1d</strain>
    </source>
</reference>
<evidence type="ECO:0000313" key="2">
    <source>
        <dbReference type="Proteomes" id="UP000323917"/>
    </source>
</evidence>
<dbReference type="KEGG" id="bgok:Pr1d_22430"/>
<dbReference type="AlphaFoldDB" id="A0A5B9Q7E9"/>
<organism evidence="1 2">
    <name type="scientific">Bythopirellula goksoeyrii</name>
    <dbReference type="NCBI Taxonomy" id="1400387"/>
    <lineage>
        <taxon>Bacteria</taxon>
        <taxon>Pseudomonadati</taxon>
        <taxon>Planctomycetota</taxon>
        <taxon>Planctomycetia</taxon>
        <taxon>Pirellulales</taxon>
        <taxon>Lacipirellulaceae</taxon>
        <taxon>Bythopirellula</taxon>
    </lineage>
</organism>
<sequence>MRLLSVLRDICIRLRSDAQNDRILGLLIANESNRMARELTDSYSDVPAHYGTLSIAPTLLNGQVVKVTIMGDSDGMAYLSDLLKYMAELDVELRNMPDGARAHFPLRPGLQLHELSCEVEICRAEAKGSGELPF</sequence>
<protein>
    <submittedName>
        <fullName evidence="1">Uncharacterized protein</fullName>
    </submittedName>
</protein>
<keyword evidence="2" id="KW-1185">Reference proteome</keyword>
<dbReference type="EMBL" id="CP042913">
    <property type="protein sequence ID" value="QEG34954.1"/>
    <property type="molecule type" value="Genomic_DNA"/>
</dbReference>